<protein>
    <submittedName>
        <fullName evidence="1">Uncharacterized protein</fullName>
    </submittedName>
</protein>
<accession>A0AAD4SR00</accession>
<dbReference type="AlphaFoldDB" id="A0AAD4SR00"/>
<gene>
    <name evidence="1" type="ORF">MKW98_004471</name>
</gene>
<organism evidence="1 2">
    <name type="scientific">Papaver atlanticum</name>
    <dbReference type="NCBI Taxonomy" id="357466"/>
    <lineage>
        <taxon>Eukaryota</taxon>
        <taxon>Viridiplantae</taxon>
        <taxon>Streptophyta</taxon>
        <taxon>Embryophyta</taxon>
        <taxon>Tracheophyta</taxon>
        <taxon>Spermatophyta</taxon>
        <taxon>Magnoliopsida</taxon>
        <taxon>Ranunculales</taxon>
        <taxon>Papaveraceae</taxon>
        <taxon>Papaveroideae</taxon>
        <taxon>Papaver</taxon>
    </lineage>
</organism>
<dbReference type="EMBL" id="JAJJMB010009125">
    <property type="protein sequence ID" value="KAI3916030.1"/>
    <property type="molecule type" value="Genomic_DNA"/>
</dbReference>
<name>A0AAD4SR00_9MAGN</name>
<reference evidence="1" key="1">
    <citation type="submission" date="2022-04" db="EMBL/GenBank/DDBJ databases">
        <title>A functionally conserved STORR gene fusion in Papaver species that diverged 16.8 million years ago.</title>
        <authorList>
            <person name="Catania T."/>
        </authorList>
    </citation>
    <scope>NUCLEOTIDE SEQUENCE</scope>
    <source>
        <strain evidence="1">S-188037</strain>
    </source>
</reference>
<keyword evidence="2" id="KW-1185">Reference proteome</keyword>
<evidence type="ECO:0000313" key="1">
    <source>
        <dbReference type="EMBL" id="KAI3916030.1"/>
    </source>
</evidence>
<comment type="caution">
    <text evidence="1">The sequence shown here is derived from an EMBL/GenBank/DDBJ whole genome shotgun (WGS) entry which is preliminary data.</text>
</comment>
<sequence length="111" mass="12802">MKQVTELSLIQSVSPNSDEDLSGGNYVIGFASANFTVWNLVNETKIPKESHNRFSYVKEKKASSSLEGLVKLQTFVRVKMKELSLKLHIKALSSHRVLERIQVHHFFEWRE</sequence>
<dbReference type="Proteomes" id="UP001202328">
    <property type="component" value="Unassembled WGS sequence"/>
</dbReference>
<evidence type="ECO:0000313" key="2">
    <source>
        <dbReference type="Proteomes" id="UP001202328"/>
    </source>
</evidence>
<proteinExistence type="predicted"/>